<name>A0A540VNM5_9GAMM</name>
<dbReference type="Pfam" id="PF11006">
    <property type="entry name" value="DUF2845"/>
    <property type="match status" value="1"/>
</dbReference>
<evidence type="ECO:0000256" key="1">
    <source>
        <dbReference type="SAM" id="SignalP"/>
    </source>
</evidence>
<proteinExistence type="predicted"/>
<dbReference type="AlphaFoldDB" id="A0A540VNM5"/>
<dbReference type="Proteomes" id="UP000315400">
    <property type="component" value="Unassembled WGS sequence"/>
</dbReference>
<feature type="signal peptide" evidence="1">
    <location>
        <begin position="1"/>
        <end position="22"/>
    </location>
</feature>
<evidence type="ECO:0000313" key="2">
    <source>
        <dbReference type="EMBL" id="TQE98377.1"/>
    </source>
</evidence>
<dbReference type="EMBL" id="VIFK01000214">
    <property type="protein sequence ID" value="TQE98377.1"/>
    <property type="molecule type" value="Genomic_DNA"/>
</dbReference>
<dbReference type="InterPro" id="IPR021268">
    <property type="entry name" value="DUF2845"/>
</dbReference>
<reference evidence="2 3" key="1">
    <citation type="submission" date="2019-06" db="EMBL/GenBank/DDBJ databases">
        <title>Metagenome assembled Genome of Spiribacter salinus SL48-SHIP from the microbial mat of Salt Lake 48 (Novosibirsk region, Russia).</title>
        <authorList>
            <person name="Shipova A."/>
            <person name="Rozanov A.S."/>
            <person name="Bryanskaya A.V."/>
            <person name="Peltek S.E."/>
        </authorList>
    </citation>
    <scope>NUCLEOTIDE SEQUENCE [LARGE SCALE GENOMIC DNA]</scope>
    <source>
        <strain evidence="2">SL48-SHIP-2</strain>
    </source>
</reference>
<evidence type="ECO:0000313" key="3">
    <source>
        <dbReference type="Proteomes" id="UP000315400"/>
    </source>
</evidence>
<organism evidence="2 3">
    <name type="scientific">Spiribacter salinus</name>
    <dbReference type="NCBI Taxonomy" id="1335746"/>
    <lineage>
        <taxon>Bacteria</taxon>
        <taxon>Pseudomonadati</taxon>
        <taxon>Pseudomonadota</taxon>
        <taxon>Gammaproteobacteria</taxon>
        <taxon>Chromatiales</taxon>
        <taxon>Ectothiorhodospiraceae</taxon>
        <taxon>Spiribacter</taxon>
    </lineage>
</organism>
<comment type="caution">
    <text evidence="2">The sequence shown here is derived from an EMBL/GenBank/DDBJ whole genome shotgun (WGS) entry which is preliminary data.</text>
</comment>
<keyword evidence="1" id="KW-0732">Signal</keyword>
<sequence>MDRLIALALLTTTLLAATPAAAENMRCGQDIVGPGDTASKLRDACGDPERSGALVNEYGKRIGTVYYYVPGYGKAERKVHVQGGRVTLVERL</sequence>
<protein>
    <submittedName>
        <fullName evidence="2">DUF2845 domain-containing protein</fullName>
    </submittedName>
</protein>
<gene>
    <name evidence="2" type="ORF">FKY71_14165</name>
</gene>
<feature type="chain" id="PRO_5021701899" evidence="1">
    <location>
        <begin position="23"/>
        <end position="92"/>
    </location>
</feature>
<accession>A0A540VNM5</accession>